<dbReference type="Proteomes" id="UP000176204">
    <property type="component" value="Chromosome I"/>
</dbReference>
<evidence type="ECO:0000313" key="4">
    <source>
        <dbReference type="Proteomes" id="UP000176204"/>
    </source>
</evidence>
<feature type="signal peptide" evidence="1">
    <location>
        <begin position="1"/>
        <end position="21"/>
    </location>
</feature>
<accession>A0A1H6LJ70</accession>
<proteinExistence type="predicted"/>
<name>A0A1H6LJ70_9BACT</name>
<evidence type="ECO:0000313" key="3">
    <source>
        <dbReference type="EMBL" id="SEH88515.1"/>
    </source>
</evidence>
<dbReference type="RefSeq" id="WP_067771580.1">
    <property type="nucleotide sequence ID" value="NZ_LIGX01000001.1"/>
</dbReference>
<reference evidence="4" key="1">
    <citation type="submission" date="2016-09" db="EMBL/GenBank/DDBJ databases">
        <authorList>
            <person name="Koehorst J."/>
        </authorList>
    </citation>
    <scope>NUCLEOTIDE SEQUENCE [LARGE SCALE GENOMIC DNA]</scope>
</reference>
<keyword evidence="1" id="KW-0732">Signal</keyword>
<feature type="domain" description="Ice-binding protein C-terminal" evidence="2">
    <location>
        <begin position="258"/>
        <end position="281"/>
    </location>
</feature>
<dbReference type="EMBL" id="LT629973">
    <property type="protein sequence ID" value="SEH88515.1"/>
    <property type="molecule type" value="Genomic_DNA"/>
</dbReference>
<sequence length="281" mass="29422">MKKTLLFVSLLSLFGGTQAFARVQETRINFTAGGAAANASTPAATVTMDWWNDVSITTGGPAVRPSGTAIDGLSLMDTQGVTTRYTFGYTKTGSAGIWGYNVHTSPVNPNYNVPEQYRSGYMPGGNNGTISKYSVSGFTVGDTLDLAFGGLVNDGTITTQQNRYVITITGATIANINNDSEIYFSKTTASSWSTSGNSITLTIGDGNTYAQAGFAAMLSGLTMTSNTLDIQIDARNKTTGGVASGSGATYGLSYMSIIPEPATASLSLLGLAVLTLRRRRK</sequence>
<keyword evidence="4" id="KW-1185">Reference proteome</keyword>
<organism evidence="3 4">
    <name type="scientific">Akkermansia glycaniphila</name>
    <dbReference type="NCBI Taxonomy" id="1679444"/>
    <lineage>
        <taxon>Bacteria</taxon>
        <taxon>Pseudomonadati</taxon>
        <taxon>Verrucomicrobiota</taxon>
        <taxon>Verrucomicrobiia</taxon>
        <taxon>Verrucomicrobiales</taxon>
        <taxon>Akkermansiaceae</taxon>
        <taxon>Akkermansia</taxon>
    </lineage>
</organism>
<dbReference type="KEGG" id="agl:PYTT_1449"/>
<gene>
    <name evidence="3" type="ORF">PYTT_1449</name>
</gene>
<dbReference type="Pfam" id="PF07589">
    <property type="entry name" value="PEP-CTERM"/>
    <property type="match status" value="1"/>
</dbReference>
<feature type="chain" id="PRO_5009604524" evidence="1">
    <location>
        <begin position="22"/>
        <end position="281"/>
    </location>
</feature>
<dbReference type="NCBIfam" id="TIGR02595">
    <property type="entry name" value="PEP_CTERM"/>
    <property type="match status" value="1"/>
</dbReference>
<dbReference type="InterPro" id="IPR013424">
    <property type="entry name" value="Ice-binding_C"/>
</dbReference>
<evidence type="ECO:0000259" key="2">
    <source>
        <dbReference type="Pfam" id="PF07589"/>
    </source>
</evidence>
<evidence type="ECO:0000256" key="1">
    <source>
        <dbReference type="SAM" id="SignalP"/>
    </source>
</evidence>
<dbReference type="AlphaFoldDB" id="A0A1H6LJ70"/>
<protein>
    <submittedName>
        <fullName evidence="3">Pep-cterm motif</fullName>
    </submittedName>
</protein>